<keyword evidence="5" id="KW-1185">Reference proteome</keyword>
<dbReference type="Pfam" id="PF03061">
    <property type="entry name" value="4HBT"/>
    <property type="match status" value="1"/>
</dbReference>
<feature type="region of interest" description="Disordered" evidence="2">
    <location>
        <begin position="135"/>
        <end position="158"/>
    </location>
</feature>
<dbReference type="Gene3D" id="3.10.129.10">
    <property type="entry name" value="Hotdog Thioesterase"/>
    <property type="match status" value="1"/>
</dbReference>
<protein>
    <submittedName>
        <fullName evidence="4">PaaI family thioesterase</fullName>
    </submittedName>
</protein>
<dbReference type="NCBIfam" id="TIGR00369">
    <property type="entry name" value="unchar_dom_1"/>
    <property type="match status" value="1"/>
</dbReference>
<proteinExistence type="predicted"/>
<dbReference type="RefSeq" id="WP_123200436.1">
    <property type="nucleotide sequence ID" value="NZ_RJMB01000004.1"/>
</dbReference>
<dbReference type="AlphaFoldDB" id="A0A3N0EEE9"/>
<keyword evidence="1" id="KW-0378">Hydrolase</keyword>
<dbReference type="InterPro" id="IPR029069">
    <property type="entry name" value="HotDog_dom_sf"/>
</dbReference>
<accession>A0A3N0EEE9</accession>
<dbReference type="OrthoDB" id="9813282at2"/>
<organism evidence="4 5">
    <name type="scientific">Halostreptopolyspora alba</name>
    <dbReference type="NCBI Taxonomy" id="2487137"/>
    <lineage>
        <taxon>Bacteria</taxon>
        <taxon>Bacillati</taxon>
        <taxon>Actinomycetota</taxon>
        <taxon>Actinomycetes</taxon>
        <taxon>Streptosporangiales</taxon>
        <taxon>Nocardiopsidaceae</taxon>
        <taxon>Halostreptopolyspora</taxon>
    </lineage>
</organism>
<comment type="caution">
    <text evidence="4">The sequence shown here is derived from an EMBL/GenBank/DDBJ whole genome shotgun (WGS) entry which is preliminary data.</text>
</comment>
<feature type="domain" description="Thioesterase" evidence="3">
    <location>
        <begin position="57"/>
        <end position="129"/>
    </location>
</feature>
<dbReference type="CDD" id="cd03443">
    <property type="entry name" value="PaaI_thioesterase"/>
    <property type="match status" value="1"/>
</dbReference>
<evidence type="ECO:0000259" key="3">
    <source>
        <dbReference type="Pfam" id="PF03061"/>
    </source>
</evidence>
<evidence type="ECO:0000313" key="4">
    <source>
        <dbReference type="EMBL" id="RNL86235.1"/>
    </source>
</evidence>
<sequence length="158" mass="17577">MDRAALRDHVDQAARTARPEFGSFFLAKLLDLTISYDDHQQSCTVRLPHAPMLLNPQGSVHGGILTTVLDISMGHLCNRFLSTAVTLDMNTRFFRPVTSDSHSEARVLKPGRTIVHLESRLYDAEGRLAAHATGTWHRLSTSHQQSPEVPHVSGTNRE</sequence>
<dbReference type="InterPro" id="IPR003736">
    <property type="entry name" value="PAAI_dom"/>
</dbReference>
<reference evidence="4 5" key="1">
    <citation type="submission" date="2018-11" db="EMBL/GenBank/DDBJ databases">
        <title>The genome draft of YIM 96095.</title>
        <authorList>
            <person name="Tang S.-K."/>
            <person name="Chunyu W.-X."/>
            <person name="Feng Y.-Z."/>
        </authorList>
    </citation>
    <scope>NUCLEOTIDE SEQUENCE [LARGE SCALE GENOMIC DNA]</scope>
    <source>
        <strain evidence="4 5">YIM 96095</strain>
    </source>
</reference>
<dbReference type="InterPro" id="IPR006683">
    <property type="entry name" value="Thioestr_dom"/>
</dbReference>
<dbReference type="SUPFAM" id="SSF54637">
    <property type="entry name" value="Thioesterase/thiol ester dehydrase-isomerase"/>
    <property type="match status" value="1"/>
</dbReference>
<gene>
    <name evidence="4" type="ORF">EFW17_05945</name>
</gene>
<evidence type="ECO:0000313" key="5">
    <source>
        <dbReference type="Proteomes" id="UP000269198"/>
    </source>
</evidence>
<name>A0A3N0EEE9_9ACTN</name>
<feature type="compositionally biased region" description="Polar residues" evidence="2">
    <location>
        <begin position="138"/>
        <end position="158"/>
    </location>
</feature>
<dbReference type="GO" id="GO:0016289">
    <property type="term" value="F:acyl-CoA hydrolase activity"/>
    <property type="evidence" value="ECO:0007669"/>
    <property type="project" value="UniProtKB-ARBA"/>
</dbReference>
<dbReference type="Proteomes" id="UP000269198">
    <property type="component" value="Unassembled WGS sequence"/>
</dbReference>
<evidence type="ECO:0000256" key="2">
    <source>
        <dbReference type="SAM" id="MobiDB-lite"/>
    </source>
</evidence>
<dbReference type="EMBL" id="RJMB01000004">
    <property type="protein sequence ID" value="RNL86235.1"/>
    <property type="molecule type" value="Genomic_DNA"/>
</dbReference>
<evidence type="ECO:0000256" key="1">
    <source>
        <dbReference type="ARBA" id="ARBA00022801"/>
    </source>
</evidence>